<dbReference type="EMBL" id="CM042025">
    <property type="protein sequence ID" value="KAI3806097.1"/>
    <property type="molecule type" value="Genomic_DNA"/>
</dbReference>
<sequence length="470" mass="52400">MMSLLVFPPWIVLVRFLNARNRLWLMMVMIVVSRFSIATNVCENASENVDVVFSHGNDNEEELVKFCIGNEIVGFCGYNLRKRLFIVVELSGMSSTNGTVGHIVSSSSGMSSNLHISSEEACSKKAPFINQSSEVLRSTAFRDYMKENNTSSWCTDSLPYFPDYPENCPIQSSNLQIMPCEDVGKPNDWQDWADQLITEDDGVTPNWNEILVDTTVADQTPKLEFHVGESSGTSLSLQVKSLVPASPGEACTPVTPSSCGSQSKPRMRWTPELHEAFVEAVNKLGGSERATPKGVLKLMKVEGLTIYHVKSHLQKYRTARYKPEPSSEGPSEKKPTPKQDLSSLDLKTSSEITEALRLQVEVQKRLHEQLKIQKNLQMRIEEQGRYLQMMFEKQCKFGIDPFQPASSTLEKSETELTNEISSSPAQTKTEPDPVKVGSPSSEKQEVELDPSESQPSKRAKLNESSSTESS</sequence>
<evidence type="ECO:0000313" key="1">
    <source>
        <dbReference type="EMBL" id="KAI3806097.1"/>
    </source>
</evidence>
<organism evidence="1 2">
    <name type="scientific">Smallanthus sonchifolius</name>
    <dbReference type="NCBI Taxonomy" id="185202"/>
    <lineage>
        <taxon>Eukaryota</taxon>
        <taxon>Viridiplantae</taxon>
        <taxon>Streptophyta</taxon>
        <taxon>Embryophyta</taxon>
        <taxon>Tracheophyta</taxon>
        <taxon>Spermatophyta</taxon>
        <taxon>Magnoliopsida</taxon>
        <taxon>eudicotyledons</taxon>
        <taxon>Gunneridae</taxon>
        <taxon>Pentapetalae</taxon>
        <taxon>asterids</taxon>
        <taxon>campanulids</taxon>
        <taxon>Asterales</taxon>
        <taxon>Asteraceae</taxon>
        <taxon>Asteroideae</taxon>
        <taxon>Heliantheae alliance</taxon>
        <taxon>Millerieae</taxon>
        <taxon>Smallanthus</taxon>
    </lineage>
</organism>
<reference evidence="2" key="1">
    <citation type="journal article" date="2022" name="Mol. Ecol. Resour.">
        <title>The genomes of chicory, endive, great burdock and yacon provide insights into Asteraceae palaeo-polyploidization history and plant inulin production.</title>
        <authorList>
            <person name="Fan W."/>
            <person name="Wang S."/>
            <person name="Wang H."/>
            <person name="Wang A."/>
            <person name="Jiang F."/>
            <person name="Liu H."/>
            <person name="Zhao H."/>
            <person name="Xu D."/>
            <person name="Zhang Y."/>
        </authorList>
    </citation>
    <scope>NUCLEOTIDE SEQUENCE [LARGE SCALE GENOMIC DNA]</scope>
    <source>
        <strain evidence="2">cv. Yunnan</strain>
    </source>
</reference>
<keyword evidence="2" id="KW-1185">Reference proteome</keyword>
<gene>
    <name evidence="1" type="ORF">L1987_21989</name>
</gene>
<evidence type="ECO:0000313" key="2">
    <source>
        <dbReference type="Proteomes" id="UP001056120"/>
    </source>
</evidence>
<proteinExistence type="predicted"/>
<protein>
    <submittedName>
        <fullName evidence="1">Uncharacterized protein</fullName>
    </submittedName>
</protein>
<reference evidence="1 2" key="2">
    <citation type="journal article" date="2022" name="Mol. Ecol. Resour.">
        <title>The genomes of chicory, endive, great burdock and yacon provide insights into Asteraceae paleo-polyploidization history and plant inulin production.</title>
        <authorList>
            <person name="Fan W."/>
            <person name="Wang S."/>
            <person name="Wang H."/>
            <person name="Wang A."/>
            <person name="Jiang F."/>
            <person name="Liu H."/>
            <person name="Zhao H."/>
            <person name="Xu D."/>
            <person name="Zhang Y."/>
        </authorList>
    </citation>
    <scope>NUCLEOTIDE SEQUENCE [LARGE SCALE GENOMIC DNA]</scope>
    <source>
        <strain evidence="2">cv. Yunnan</strain>
        <tissue evidence="1">Leaves</tissue>
    </source>
</reference>
<name>A0ACB9IG83_9ASTR</name>
<accession>A0ACB9IG83</accession>
<comment type="caution">
    <text evidence="1">The sequence shown here is derived from an EMBL/GenBank/DDBJ whole genome shotgun (WGS) entry which is preliminary data.</text>
</comment>
<dbReference type="Proteomes" id="UP001056120">
    <property type="component" value="Linkage Group LG08"/>
</dbReference>